<gene>
    <name evidence="1" type="ORF">Vadar_003670</name>
</gene>
<comment type="caution">
    <text evidence="1">The sequence shown here is derived from an EMBL/GenBank/DDBJ whole genome shotgun (WGS) entry which is preliminary data.</text>
</comment>
<organism evidence="1 2">
    <name type="scientific">Vaccinium darrowii</name>
    <dbReference type="NCBI Taxonomy" id="229202"/>
    <lineage>
        <taxon>Eukaryota</taxon>
        <taxon>Viridiplantae</taxon>
        <taxon>Streptophyta</taxon>
        <taxon>Embryophyta</taxon>
        <taxon>Tracheophyta</taxon>
        <taxon>Spermatophyta</taxon>
        <taxon>Magnoliopsida</taxon>
        <taxon>eudicotyledons</taxon>
        <taxon>Gunneridae</taxon>
        <taxon>Pentapetalae</taxon>
        <taxon>asterids</taxon>
        <taxon>Ericales</taxon>
        <taxon>Ericaceae</taxon>
        <taxon>Vaccinioideae</taxon>
        <taxon>Vaccinieae</taxon>
        <taxon>Vaccinium</taxon>
    </lineage>
</organism>
<accession>A0ACB7XWM3</accession>
<evidence type="ECO:0000313" key="1">
    <source>
        <dbReference type="EMBL" id="KAH7845576.1"/>
    </source>
</evidence>
<proteinExistence type="predicted"/>
<reference evidence="1 2" key="1">
    <citation type="journal article" date="2021" name="Hortic Res">
        <title>High-quality reference genome and annotation aids understanding of berry development for evergreen blueberry (Vaccinium darrowii).</title>
        <authorList>
            <person name="Yu J."/>
            <person name="Hulse-Kemp A.M."/>
            <person name="Babiker E."/>
            <person name="Staton M."/>
        </authorList>
    </citation>
    <scope>NUCLEOTIDE SEQUENCE [LARGE SCALE GENOMIC DNA]</scope>
    <source>
        <strain evidence="2">cv. NJ 8807/NJ 8810</strain>
        <tissue evidence="1">Young leaf</tissue>
    </source>
</reference>
<name>A0ACB7XWM3_9ERIC</name>
<protein>
    <submittedName>
        <fullName evidence="1">Uncharacterized protein</fullName>
    </submittedName>
</protein>
<dbReference type="EMBL" id="CM037155">
    <property type="protein sequence ID" value="KAH7845576.1"/>
    <property type="molecule type" value="Genomic_DNA"/>
</dbReference>
<keyword evidence="2" id="KW-1185">Reference proteome</keyword>
<sequence length="379" mass="41711">MATNHHVSSRVLVTLAACFCLLLLLQPLPSNAHTLITCNFDQIYQLGDSISDTGNLIREQPIGAATAFASFPYGETFFKNATGRCSNGRLMIDFIANSAGLPFLNPYKNGAGDFTHGVNYAVAGSTALPTEVLAQKGIPSMVTSSSLNVQLDWMSTYFNSICHTERDCLEMLQKSLFMVGEIGGNDYNYALLLRKSIDEVKSMVPEVVGAIMDAVKQVIGYGAVRVVVPGNFPIGCLPIYLTAFQTNNSNAYDEQHCLKDLNSFSKYHNDQLQQAIQELQKGYPNVVIAYGDYYQAFQWLFQNAQYLGFDGASTQKACCGTGGDYNFNLDKMCGAPGTSVCQNPSEFLSWDGIHLTEEAYKWMARWLVEDILPSLLCLN</sequence>
<evidence type="ECO:0000313" key="2">
    <source>
        <dbReference type="Proteomes" id="UP000828048"/>
    </source>
</evidence>
<dbReference type="Proteomes" id="UP000828048">
    <property type="component" value="Chromosome 5"/>
</dbReference>